<accession>A0A1X7HS38</accession>
<name>A0A1X7HS38_9BACL</name>
<dbReference type="SMART" id="SM00342">
    <property type="entry name" value="HTH_ARAC"/>
    <property type="match status" value="1"/>
</dbReference>
<dbReference type="InterPro" id="IPR037923">
    <property type="entry name" value="HTH-like"/>
</dbReference>
<organism evidence="5 6">
    <name type="scientific">Paenibacillus uliginis N3/975</name>
    <dbReference type="NCBI Taxonomy" id="1313296"/>
    <lineage>
        <taxon>Bacteria</taxon>
        <taxon>Bacillati</taxon>
        <taxon>Bacillota</taxon>
        <taxon>Bacilli</taxon>
        <taxon>Bacillales</taxon>
        <taxon>Paenibacillaceae</taxon>
        <taxon>Paenibacillus</taxon>
    </lineage>
</organism>
<dbReference type="PROSITE" id="PS01124">
    <property type="entry name" value="HTH_ARAC_FAMILY_2"/>
    <property type="match status" value="1"/>
</dbReference>
<keyword evidence="2 5" id="KW-0238">DNA-binding</keyword>
<dbReference type="GO" id="GO:0003700">
    <property type="term" value="F:DNA-binding transcription factor activity"/>
    <property type="evidence" value="ECO:0007669"/>
    <property type="project" value="InterPro"/>
</dbReference>
<dbReference type="Pfam" id="PF07883">
    <property type="entry name" value="Cupin_2"/>
    <property type="match status" value="1"/>
</dbReference>
<proteinExistence type="predicted"/>
<evidence type="ECO:0000259" key="4">
    <source>
        <dbReference type="PROSITE" id="PS01124"/>
    </source>
</evidence>
<dbReference type="InterPro" id="IPR009057">
    <property type="entry name" value="Homeodomain-like_sf"/>
</dbReference>
<keyword evidence="1" id="KW-0805">Transcription regulation</keyword>
<dbReference type="RefSeq" id="WP_208915917.1">
    <property type="nucleotide sequence ID" value="NZ_LT840184.1"/>
</dbReference>
<keyword evidence="3" id="KW-0804">Transcription</keyword>
<dbReference type="PANTHER" id="PTHR43280">
    <property type="entry name" value="ARAC-FAMILY TRANSCRIPTIONAL REGULATOR"/>
    <property type="match status" value="1"/>
</dbReference>
<dbReference type="GO" id="GO:0043565">
    <property type="term" value="F:sequence-specific DNA binding"/>
    <property type="evidence" value="ECO:0007669"/>
    <property type="project" value="InterPro"/>
</dbReference>
<dbReference type="PROSITE" id="PS00041">
    <property type="entry name" value="HTH_ARAC_FAMILY_1"/>
    <property type="match status" value="1"/>
</dbReference>
<reference evidence="5 6" key="1">
    <citation type="submission" date="2017-04" db="EMBL/GenBank/DDBJ databases">
        <authorList>
            <person name="Afonso C.L."/>
            <person name="Miller P.J."/>
            <person name="Scott M.A."/>
            <person name="Spackman E."/>
            <person name="Goraichik I."/>
            <person name="Dimitrov K.M."/>
            <person name="Suarez D.L."/>
            <person name="Swayne D.E."/>
        </authorList>
    </citation>
    <scope>NUCLEOTIDE SEQUENCE [LARGE SCALE GENOMIC DNA]</scope>
    <source>
        <strain evidence="5 6">N3/975</strain>
    </source>
</reference>
<gene>
    <name evidence="5" type="ORF">SAMN05661091_5280</name>
</gene>
<dbReference type="Gene3D" id="1.10.10.60">
    <property type="entry name" value="Homeodomain-like"/>
    <property type="match status" value="2"/>
</dbReference>
<dbReference type="Pfam" id="PF12833">
    <property type="entry name" value="HTH_18"/>
    <property type="match status" value="1"/>
</dbReference>
<keyword evidence="6" id="KW-1185">Reference proteome</keyword>
<dbReference type="PRINTS" id="PR00032">
    <property type="entry name" value="HTHARAC"/>
</dbReference>
<protein>
    <submittedName>
        <fullName evidence="5">AraC-type DNA-binding protein</fullName>
    </submittedName>
</protein>
<evidence type="ECO:0000313" key="6">
    <source>
        <dbReference type="Proteomes" id="UP000192940"/>
    </source>
</evidence>
<dbReference type="STRING" id="1313296.SAMN05661091_5280"/>
<dbReference type="EMBL" id="LT840184">
    <property type="protein sequence ID" value="SMF90901.1"/>
    <property type="molecule type" value="Genomic_DNA"/>
</dbReference>
<dbReference type="Gene3D" id="2.60.120.10">
    <property type="entry name" value="Jelly Rolls"/>
    <property type="match status" value="1"/>
</dbReference>
<dbReference type="PANTHER" id="PTHR43280:SF2">
    <property type="entry name" value="HTH-TYPE TRANSCRIPTIONAL REGULATOR EXSA"/>
    <property type="match status" value="1"/>
</dbReference>
<feature type="domain" description="HTH araC/xylS-type" evidence="4">
    <location>
        <begin position="170"/>
        <end position="268"/>
    </location>
</feature>
<dbReference type="CDD" id="cd02208">
    <property type="entry name" value="cupin_RmlC-like"/>
    <property type="match status" value="1"/>
</dbReference>
<dbReference type="SUPFAM" id="SSF46689">
    <property type="entry name" value="Homeodomain-like"/>
    <property type="match status" value="2"/>
</dbReference>
<evidence type="ECO:0000256" key="2">
    <source>
        <dbReference type="ARBA" id="ARBA00023125"/>
    </source>
</evidence>
<dbReference type="InterPro" id="IPR018060">
    <property type="entry name" value="HTH_AraC"/>
</dbReference>
<dbReference type="Proteomes" id="UP000192940">
    <property type="component" value="Chromosome I"/>
</dbReference>
<dbReference type="InterPro" id="IPR020449">
    <property type="entry name" value="Tscrpt_reg_AraC-type_HTH"/>
</dbReference>
<dbReference type="AlphaFoldDB" id="A0A1X7HS38"/>
<evidence type="ECO:0000313" key="5">
    <source>
        <dbReference type="EMBL" id="SMF90901.1"/>
    </source>
</evidence>
<sequence length="269" mass="30494">MKFFYQNWQFDSELPMTIFSTNNIRYHAHCHPEVELIYVVSGSLFVGVNEDKRLVSGGQFVVCGSNDIHYYENSGTDSNVIILIFKPDLLGALRVWPSEFQFSSPYLTDSQKTQPLGDLMISILEESTKAKPGSGLIIRGMILQLCGSLQRCIPSLPKDKEPHEQRARMQKILSYIEGNCCSEITLDSISRHFNMDPHHFSRTFKSTLGISFKTYLNTVRISLTEIQLETTDASITDIALDCGFTSIRTFNRVYKSLKGRTPSDLRKGD</sequence>
<dbReference type="SUPFAM" id="SSF51215">
    <property type="entry name" value="Regulatory protein AraC"/>
    <property type="match status" value="1"/>
</dbReference>
<dbReference type="InterPro" id="IPR013096">
    <property type="entry name" value="Cupin_2"/>
</dbReference>
<dbReference type="InterPro" id="IPR014710">
    <property type="entry name" value="RmlC-like_jellyroll"/>
</dbReference>
<evidence type="ECO:0000256" key="1">
    <source>
        <dbReference type="ARBA" id="ARBA00023015"/>
    </source>
</evidence>
<dbReference type="InterPro" id="IPR018062">
    <property type="entry name" value="HTH_AraC-typ_CS"/>
</dbReference>
<evidence type="ECO:0000256" key="3">
    <source>
        <dbReference type="ARBA" id="ARBA00023163"/>
    </source>
</evidence>